<accession>A0A3A8MLA6</accession>
<gene>
    <name evidence="2" type="ORF">D7X12_39575</name>
</gene>
<dbReference type="EMBL" id="RAWG01000500">
    <property type="protein sequence ID" value="RKH29485.1"/>
    <property type="molecule type" value="Genomic_DNA"/>
</dbReference>
<protein>
    <submittedName>
        <fullName evidence="2">Uncharacterized protein</fullName>
    </submittedName>
</protein>
<evidence type="ECO:0000313" key="2">
    <source>
        <dbReference type="EMBL" id="RKH29485.1"/>
    </source>
</evidence>
<dbReference type="AlphaFoldDB" id="A0A3A8MLA6"/>
<dbReference type="Proteomes" id="UP000273405">
    <property type="component" value="Unassembled WGS sequence"/>
</dbReference>
<dbReference type="RefSeq" id="WP_120630322.1">
    <property type="nucleotide sequence ID" value="NZ_RAWG01000500.1"/>
</dbReference>
<name>A0A3A8MLA6_9BACT</name>
<keyword evidence="1" id="KW-0732">Signal</keyword>
<proteinExistence type="predicted"/>
<sequence length="99" mass="10412">MLHLLRILAVLLALTTGGVFQTLAYAAEEHGECADEESANCTDCSPLCAACVCCPVRAAAVPHTLVVQWVAALREPVVVVTVEPVVSALVSDIFQPPRA</sequence>
<evidence type="ECO:0000313" key="3">
    <source>
        <dbReference type="Proteomes" id="UP000273405"/>
    </source>
</evidence>
<reference evidence="3" key="1">
    <citation type="submission" date="2018-09" db="EMBL/GenBank/DDBJ databases">
        <authorList>
            <person name="Livingstone P.G."/>
            <person name="Whitworth D.E."/>
        </authorList>
    </citation>
    <scope>NUCLEOTIDE SEQUENCE [LARGE SCALE GENOMIC DNA]</scope>
    <source>
        <strain evidence="3">CA040B</strain>
    </source>
</reference>
<feature type="signal peptide" evidence="1">
    <location>
        <begin position="1"/>
        <end position="26"/>
    </location>
</feature>
<organism evidence="2 3">
    <name type="scientific">Corallococcus sicarius</name>
    <dbReference type="NCBI Taxonomy" id="2316726"/>
    <lineage>
        <taxon>Bacteria</taxon>
        <taxon>Pseudomonadati</taxon>
        <taxon>Myxococcota</taxon>
        <taxon>Myxococcia</taxon>
        <taxon>Myxococcales</taxon>
        <taxon>Cystobacterineae</taxon>
        <taxon>Myxococcaceae</taxon>
        <taxon>Corallococcus</taxon>
    </lineage>
</organism>
<feature type="chain" id="PRO_5017178501" evidence="1">
    <location>
        <begin position="27"/>
        <end position="99"/>
    </location>
</feature>
<keyword evidence="3" id="KW-1185">Reference proteome</keyword>
<evidence type="ECO:0000256" key="1">
    <source>
        <dbReference type="SAM" id="SignalP"/>
    </source>
</evidence>
<comment type="caution">
    <text evidence="2">The sequence shown here is derived from an EMBL/GenBank/DDBJ whole genome shotgun (WGS) entry which is preliminary data.</text>
</comment>